<dbReference type="PROSITE" id="PS50931">
    <property type="entry name" value="HTH_LYSR"/>
    <property type="match status" value="1"/>
</dbReference>
<dbReference type="AlphaFoldDB" id="A0AA37CXH2"/>
<comment type="caution">
    <text evidence="6">The sequence shown here is derived from an EMBL/GenBank/DDBJ whole genome shotgun (WGS) entry which is preliminary data.</text>
</comment>
<evidence type="ECO:0000313" key="7">
    <source>
        <dbReference type="Proteomes" id="UP000886934"/>
    </source>
</evidence>
<dbReference type="EMBL" id="BPNN01000003">
    <property type="protein sequence ID" value="GJA61667.1"/>
    <property type="molecule type" value="Genomic_DNA"/>
</dbReference>
<keyword evidence="2" id="KW-0805">Transcription regulation</keyword>
<evidence type="ECO:0000256" key="1">
    <source>
        <dbReference type="ARBA" id="ARBA00009437"/>
    </source>
</evidence>
<dbReference type="InterPro" id="IPR036390">
    <property type="entry name" value="WH_DNA-bd_sf"/>
</dbReference>
<keyword evidence="4" id="KW-0804">Transcription</keyword>
<dbReference type="FunFam" id="1.10.10.10:FF:000001">
    <property type="entry name" value="LysR family transcriptional regulator"/>
    <property type="match status" value="1"/>
</dbReference>
<dbReference type="PANTHER" id="PTHR30537">
    <property type="entry name" value="HTH-TYPE TRANSCRIPTIONAL REGULATOR"/>
    <property type="match status" value="1"/>
</dbReference>
<protein>
    <submittedName>
        <fullName evidence="6">LysR family transcriptional regulator</fullName>
    </submittedName>
</protein>
<evidence type="ECO:0000256" key="2">
    <source>
        <dbReference type="ARBA" id="ARBA00023015"/>
    </source>
</evidence>
<dbReference type="GO" id="GO:0006351">
    <property type="term" value="P:DNA-templated transcription"/>
    <property type="evidence" value="ECO:0007669"/>
    <property type="project" value="TreeGrafter"/>
</dbReference>
<dbReference type="InterPro" id="IPR036388">
    <property type="entry name" value="WH-like_DNA-bd_sf"/>
</dbReference>
<dbReference type="SUPFAM" id="SSF46785">
    <property type="entry name" value="Winged helix' DNA-binding domain"/>
    <property type="match status" value="1"/>
</dbReference>
<dbReference type="InterPro" id="IPR058163">
    <property type="entry name" value="LysR-type_TF_proteobact-type"/>
</dbReference>
<name>A0AA37CXH2_AERCA</name>
<dbReference type="GO" id="GO:0043565">
    <property type="term" value="F:sequence-specific DNA binding"/>
    <property type="evidence" value="ECO:0007669"/>
    <property type="project" value="TreeGrafter"/>
</dbReference>
<keyword evidence="3" id="KW-0238">DNA-binding</keyword>
<dbReference type="Proteomes" id="UP000886934">
    <property type="component" value="Unassembled WGS sequence"/>
</dbReference>
<reference evidence="6" key="1">
    <citation type="submission" date="2021-07" db="EMBL/GenBank/DDBJ databases">
        <title>Draft genome sequence of carbapenem-resistant Aeromonas spp. in Japan.</title>
        <authorList>
            <person name="Maehana S."/>
            <person name="Suzuki M."/>
            <person name="Kitasato H."/>
        </authorList>
    </citation>
    <scope>NUCLEOTIDE SEQUENCE</scope>
    <source>
        <strain evidence="6">KAM351</strain>
    </source>
</reference>
<evidence type="ECO:0000256" key="3">
    <source>
        <dbReference type="ARBA" id="ARBA00023125"/>
    </source>
</evidence>
<dbReference type="PANTHER" id="PTHR30537:SF74">
    <property type="entry name" value="HTH-TYPE TRANSCRIPTIONAL REGULATOR TRPI"/>
    <property type="match status" value="1"/>
</dbReference>
<accession>A0AA37CXH2</accession>
<dbReference type="Pfam" id="PF03466">
    <property type="entry name" value="LysR_substrate"/>
    <property type="match status" value="1"/>
</dbReference>
<dbReference type="PRINTS" id="PR00039">
    <property type="entry name" value="HTHLYSR"/>
</dbReference>
<dbReference type="GO" id="GO:0003700">
    <property type="term" value="F:DNA-binding transcription factor activity"/>
    <property type="evidence" value="ECO:0007669"/>
    <property type="project" value="InterPro"/>
</dbReference>
<dbReference type="InterPro" id="IPR000847">
    <property type="entry name" value="LysR_HTH_N"/>
</dbReference>
<proteinExistence type="inferred from homology"/>
<feature type="domain" description="HTH lysR-type" evidence="5">
    <location>
        <begin position="18"/>
        <end position="75"/>
    </location>
</feature>
<sequence>MISDMNGEKNSQKALSLPSLTALRCFEVAARTEHFGRAADELHLTHGAISRAVRLLEEDLGVMLFERRQRRVFLTDAGERFYQAVREGLGSIRQTAQALRQQSRPQSLVLSCEPTLLMRWLIPRWPAFQALHPELDVHLMAGGGALSFGSGIDLAIRRNDFHWPAELYNQLLFEERTGPVCPPGKVTHFFESRGDVQALRPTAPRLHTKTRPGAWLEWQQHASMSADEEVPGQTFEHFYFSLQAAVAGLGVAIGPYRQVCDDIEAGLLVAPLGFVPDGTGYHLLAPAPPEPGSPHDILVNWLHSLVGAA</sequence>
<dbReference type="InterPro" id="IPR005119">
    <property type="entry name" value="LysR_subst-bd"/>
</dbReference>
<dbReference type="Gene3D" id="1.10.10.10">
    <property type="entry name" value="Winged helix-like DNA-binding domain superfamily/Winged helix DNA-binding domain"/>
    <property type="match status" value="1"/>
</dbReference>
<comment type="similarity">
    <text evidence="1">Belongs to the LysR transcriptional regulatory family.</text>
</comment>
<dbReference type="Pfam" id="PF00126">
    <property type="entry name" value="HTH_1"/>
    <property type="match status" value="1"/>
</dbReference>
<organism evidence="6 7">
    <name type="scientific">Aeromonas caviae</name>
    <name type="common">Aeromonas punctata</name>
    <dbReference type="NCBI Taxonomy" id="648"/>
    <lineage>
        <taxon>Bacteria</taxon>
        <taxon>Pseudomonadati</taxon>
        <taxon>Pseudomonadota</taxon>
        <taxon>Gammaproteobacteria</taxon>
        <taxon>Aeromonadales</taxon>
        <taxon>Aeromonadaceae</taxon>
        <taxon>Aeromonas</taxon>
    </lineage>
</organism>
<dbReference type="Gene3D" id="3.40.190.10">
    <property type="entry name" value="Periplasmic binding protein-like II"/>
    <property type="match status" value="2"/>
</dbReference>
<dbReference type="SUPFAM" id="SSF53850">
    <property type="entry name" value="Periplasmic binding protein-like II"/>
    <property type="match status" value="1"/>
</dbReference>
<evidence type="ECO:0000259" key="5">
    <source>
        <dbReference type="PROSITE" id="PS50931"/>
    </source>
</evidence>
<gene>
    <name evidence="6" type="ORF">KAM351_02780</name>
</gene>
<evidence type="ECO:0000256" key="4">
    <source>
        <dbReference type="ARBA" id="ARBA00023163"/>
    </source>
</evidence>
<evidence type="ECO:0000313" key="6">
    <source>
        <dbReference type="EMBL" id="GJA61667.1"/>
    </source>
</evidence>